<evidence type="ECO:0000313" key="4">
    <source>
        <dbReference type="Proteomes" id="UP001497482"/>
    </source>
</evidence>
<keyword evidence="4" id="KW-1185">Reference proteome</keyword>
<evidence type="ECO:0000256" key="1">
    <source>
        <dbReference type="SAM" id="Coils"/>
    </source>
</evidence>
<dbReference type="Proteomes" id="UP001497482">
    <property type="component" value="Chromosome 14"/>
</dbReference>
<dbReference type="PANTHER" id="PTHR11505">
    <property type="entry name" value="L1 TRANSPOSABLE ELEMENT-RELATED"/>
    <property type="match status" value="1"/>
</dbReference>
<accession>A0AAV2JRN3</accession>
<dbReference type="Gene3D" id="3.30.70.1820">
    <property type="entry name" value="L1 transposable element, RRM domain"/>
    <property type="match status" value="1"/>
</dbReference>
<dbReference type="AlphaFoldDB" id="A0AAV2JRN3"/>
<evidence type="ECO:0000313" key="3">
    <source>
        <dbReference type="EMBL" id="CAL1580199.1"/>
    </source>
</evidence>
<proteinExistence type="predicted"/>
<gene>
    <name evidence="3" type="ORF">KC01_LOCUS11083</name>
</gene>
<feature type="region of interest" description="Disordered" evidence="2">
    <location>
        <begin position="1"/>
        <end position="27"/>
    </location>
</feature>
<sequence>MSGDRTNKSRYGLRNYPDPEMKEDTPANEVELTAEQHGDRSISMDMIREAMKDAMTSFHTEIKKDLENFRSEICEEMKKQTGELATEMSQKLHDTNIRVSAVEERLQQVEDSMAESERWDIGVKNTLVQLLQSQRALQDKVSDLEGRARRNNIRLYGVPEGSEGTSMVAFIDNLFKSELGGDAPMDRNLGIERAHRALGPKPPASAPPRSIIVRFLSFSIKETILHAAWKKTKRRKEYIPIKRALKEKGIRFQTPLTKMRVFYTSGSVLYDSAIQAAEDLRKRGMDVDRVPVTVRSNLTAEETLAQLLPWETQTTRRAGFQESIREKLKVFRREGNETE</sequence>
<evidence type="ECO:0000256" key="2">
    <source>
        <dbReference type="SAM" id="MobiDB-lite"/>
    </source>
</evidence>
<keyword evidence="1" id="KW-0175">Coiled coil</keyword>
<feature type="coiled-coil region" evidence="1">
    <location>
        <begin position="92"/>
        <end position="147"/>
    </location>
</feature>
<name>A0AAV2JRN3_KNICA</name>
<reference evidence="3 4" key="1">
    <citation type="submission" date="2024-04" db="EMBL/GenBank/DDBJ databases">
        <authorList>
            <person name="Waldvogel A.-M."/>
            <person name="Schoenle A."/>
        </authorList>
    </citation>
    <scope>NUCLEOTIDE SEQUENCE [LARGE SCALE GENOMIC DNA]</scope>
</reference>
<evidence type="ECO:0008006" key="5">
    <source>
        <dbReference type="Google" id="ProtNLM"/>
    </source>
</evidence>
<dbReference type="InterPro" id="IPR004244">
    <property type="entry name" value="Transposase_22"/>
</dbReference>
<organism evidence="3 4">
    <name type="scientific">Knipowitschia caucasica</name>
    <name type="common">Caucasian dwarf goby</name>
    <name type="synonym">Pomatoschistus caucasicus</name>
    <dbReference type="NCBI Taxonomy" id="637954"/>
    <lineage>
        <taxon>Eukaryota</taxon>
        <taxon>Metazoa</taxon>
        <taxon>Chordata</taxon>
        <taxon>Craniata</taxon>
        <taxon>Vertebrata</taxon>
        <taxon>Euteleostomi</taxon>
        <taxon>Actinopterygii</taxon>
        <taxon>Neopterygii</taxon>
        <taxon>Teleostei</taxon>
        <taxon>Neoteleostei</taxon>
        <taxon>Acanthomorphata</taxon>
        <taxon>Gobiaria</taxon>
        <taxon>Gobiiformes</taxon>
        <taxon>Gobioidei</taxon>
        <taxon>Gobiidae</taxon>
        <taxon>Gobiinae</taxon>
        <taxon>Knipowitschia</taxon>
    </lineage>
</organism>
<dbReference type="EMBL" id="OZ035836">
    <property type="protein sequence ID" value="CAL1580199.1"/>
    <property type="molecule type" value="Genomic_DNA"/>
</dbReference>
<protein>
    <recommendedName>
        <fullName evidence="5">L1 transposable element RRM domain-containing protein</fullName>
    </recommendedName>
</protein>